<evidence type="ECO:0008006" key="3">
    <source>
        <dbReference type="Google" id="ProtNLM"/>
    </source>
</evidence>
<evidence type="ECO:0000313" key="1">
    <source>
        <dbReference type="EMBL" id="SHE56671.1"/>
    </source>
</evidence>
<reference evidence="2" key="1">
    <citation type="submission" date="2016-11" db="EMBL/GenBank/DDBJ databases">
        <authorList>
            <person name="Varghese N."/>
            <person name="Submissions S."/>
        </authorList>
    </citation>
    <scope>NUCLEOTIDE SEQUENCE [LARGE SCALE GENOMIC DNA]</scope>
    <source>
        <strain evidence="2">DSM 17539</strain>
    </source>
</reference>
<accession>A0A1M4UIS4</accession>
<dbReference type="AlphaFoldDB" id="A0A1M4UIS4"/>
<name>A0A1M4UIS4_9FLAO</name>
<keyword evidence="2" id="KW-1185">Reference proteome</keyword>
<dbReference type="OrthoDB" id="667380at2"/>
<dbReference type="RefSeq" id="WP_072860257.1">
    <property type="nucleotide sequence ID" value="NZ_FQUX01000001.1"/>
</dbReference>
<evidence type="ECO:0000313" key="2">
    <source>
        <dbReference type="Proteomes" id="UP000184406"/>
    </source>
</evidence>
<sequence>MDSSVKQRLYEFCKSFIENRLGRINSNIDSLQEALTSETKSSAGDKHETGRAMIQLEREKLGNQLAEAQLLQELFKKIPPHTKTSMVGLGSLVITDQHNYYMGISAGELKMDGVSYFAIAPNTPIGKLLLGKAVGDMVVFNSRKIVIRQIE</sequence>
<gene>
    <name evidence="1" type="ORF">SAMN03080594_101642</name>
</gene>
<dbReference type="EMBL" id="FQUX01000001">
    <property type="protein sequence ID" value="SHE56671.1"/>
    <property type="molecule type" value="Genomic_DNA"/>
</dbReference>
<protein>
    <recommendedName>
        <fullName evidence="3">3-oxoacyl-ACP synthase</fullName>
    </recommendedName>
</protein>
<organism evidence="1 2">
    <name type="scientific">Arenibacter palladensis</name>
    <dbReference type="NCBI Taxonomy" id="237373"/>
    <lineage>
        <taxon>Bacteria</taxon>
        <taxon>Pseudomonadati</taxon>
        <taxon>Bacteroidota</taxon>
        <taxon>Flavobacteriia</taxon>
        <taxon>Flavobacteriales</taxon>
        <taxon>Flavobacteriaceae</taxon>
        <taxon>Arenibacter</taxon>
    </lineage>
</organism>
<proteinExistence type="predicted"/>
<dbReference type="Proteomes" id="UP000184406">
    <property type="component" value="Unassembled WGS sequence"/>
</dbReference>